<comment type="caution">
    <text evidence="1">The sequence shown here is derived from an EMBL/GenBank/DDBJ whole genome shotgun (WGS) entry which is preliminary data.</text>
</comment>
<dbReference type="RefSeq" id="WP_119349489.1">
    <property type="nucleotide sequence ID" value="NZ_QWET01000005.1"/>
</dbReference>
<sequence>MKIKFIIVLFLFTTIQALPQEETFEPSGKPFVTIYANFHRGITGSATDEAAFELVRGYLGYEYFFSPEWYAKINVDVGSPDDLSPVSKIRRYAYFKNAYLRYTQQKLEIEFGLIGLKQFKLQESVWERRYLMKTLADEYRLGSSADLGVNFHYAFSEKIDADFTIMNGEGYSSLQMDDVFKYSLGSTFRFPRNFTSRIVYDIMHSEISETTLLLFSSYDFRSKWNIAGEFVIRQNEGWMANHDIYAFSVFGKYNLNERYQLFARFDKIKSNILEGETLPWHLANDGTALVAGIQFRPIKKITMALNYHDWYPWAANMEGGGFIFFDLEVKI</sequence>
<accession>A0A399D345</accession>
<dbReference type="OrthoDB" id="1116797at2"/>
<evidence type="ECO:0000313" key="1">
    <source>
        <dbReference type="EMBL" id="RIH65648.1"/>
    </source>
</evidence>
<proteinExistence type="predicted"/>
<name>A0A399D345_9BACT</name>
<keyword evidence="2" id="KW-1185">Reference proteome</keyword>
<dbReference type="AlphaFoldDB" id="A0A399D345"/>
<dbReference type="Proteomes" id="UP000266441">
    <property type="component" value="Unassembled WGS sequence"/>
</dbReference>
<dbReference type="SUPFAM" id="SSF56935">
    <property type="entry name" value="Porins"/>
    <property type="match status" value="1"/>
</dbReference>
<organism evidence="1 2">
    <name type="scientific">Mariniphaga sediminis</name>
    <dbReference type="NCBI Taxonomy" id="1628158"/>
    <lineage>
        <taxon>Bacteria</taxon>
        <taxon>Pseudomonadati</taxon>
        <taxon>Bacteroidota</taxon>
        <taxon>Bacteroidia</taxon>
        <taxon>Marinilabiliales</taxon>
        <taxon>Prolixibacteraceae</taxon>
        <taxon>Mariniphaga</taxon>
    </lineage>
</organism>
<evidence type="ECO:0000313" key="2">
    <source>
        <dbReference type="Proteomes" id="UP000266441"/>
    </source>
</evidence>
<protein>
    <submittedName>
        <fullName evidence="1">Porin</fullName>
    </submittedName>
</protein>
<reference evidence="1 2" key="1">
    <citation type="journal article" date="2015" name="Int. J. Syst. Evol. Microbiol.">
        <title>Mariniphaga sediminis sp. nov., isolated from coastal sediment.</title>
        <authorList>
            <person name="Wang F.Q."/>
            <person name="Shen Q.Y."/>
            <person name="Chen G.J."/>
            <person name="Du Z.J."/>
        </authorList>
    </citation>
    <scope>NUCLEOTIDE SEQUENCE [LARGE SCALE GENOMIC DNA]</scope>
    <source>
        <strain evidence="1 2">SY21</strain>
    </source>
</reference>
<gene>
    <name evidence="1" type="ORF">D1164_08265</name>
</gene>
<dbReference type="EMBL" id="QWET01000005">
    <property type="protein sequence ID" value="RIH65648.1"/>
    <property type="molecule type" value="Genomic_DNA"/>
</dbReference>